<evidence type="ECO:0000313" key="4">
    <source>
        <dbReference type="Proteomes" id="UP000765509"/>
    </source>
</evidence>
<dbReference type="InterPro" id="IPR001461">
    <property type="entry name" value="Aspartic_peptidase_A1"/>
</dbReference>
<dbReference type="PRINTS" id="PR00792">
    <property type="entry name" value="PEPSIN"/>
</dbReference>
<dbReference type="Pfam" id="PF00026">
    <property type="entry name" value="Asp"/>
    <property type="match status" value="1"/>
</dbReference>
<dbReference type="CDD" id="cd05471">
    <property type="entry name" value="pepsin_like"/>
    <property type="match status" value="1"/>
</dbReference>
<feature type="domain" description="Peptidase A1" evidence="2">
    <location>
        <begin position="56"/>
        <end position="380"/>
    </location>
</feature>
<dbReference type="SUPFAM" id="SSF50630">
    <property type="entry name" value="Acid proteases"/>
    <property type="match status" value="1"/>
</dbReference>
<name>A0A9Q3BHF8_9BASI</name>
<dbReference type="PROSITE" id="PS51767">
    <property type="entry name" value="PEPTIDASE_A1"/>
    <property type="match status" value="1"/>
</dbReference>
<reference evidence="3" key="1">
    <citation type="submission" date="2021-03" db="EMBL/GenBank/DDBJ databases">
        <title>Draft genome sequence of rust myrtle Austropuccinia psidii MF-1, a brazilian biotype.</title>
        <authorList>
            <person name="Quecine M.C."/>
            <person name="Pachon D.M.R."/>
            <person name="Bonatelli M.L."/>
            <person name="Correr F.H."/>
            <person name="Franceschini L.M."/>
            <person name="Leite T.F."/>
            <person name="Margarido G.R.A."/>
            <person name="Almeida C.A."/>
            <person name="Ferrarezi J.A."/>
            <person name="Labate C.A."/>
        </authorList>
    </citation>
    <scope>NUCLEOTIDE SEQUENCE</scope>
    <source>
        <strain evidence="3">MF-1</strain>
    </source>
</reference>
<dbReference type="InterPro" id="IPR034164">
    <property type="entry name" value="Pepsin-like_dom"/>
</dbReference>
<comment type="caution">
    <text evidence="3">The sequence shown here is derived from an EMBL/GenBank/DDBJ whole genome shotgun (WGS) entry which is preliminary data.</text>
</comment>
<sequence length="389" mass="43127">MLPLLHIFKFQSSLLWPLFATYTIALALSLFGSCQANEHGKRVKTSLSIVNEKNLYTISVGFGSPPQYHNLGIATGSANTYAGNIKPYQLTPTTIVLDQPFFIPYGFGNATGKLVSDTLILGKEQDSVTLRNFTVGNVTRLNVRFDGLLGLGLSAQSYPRNSQNIGTLLTPTGLLYDRDVLESVMFGLSFMPTSKHPDPNGLLTIGGIEPSRFTGNITWYPCSSYFTWDWKATISYGDNNLSDKSLMGVFDTSYTNSPALPREIFDKYVLSIPGALWDDSWQAFNPYGVVNKYMLRIPRSSVAEMEDLCFTAGGVPWCLCPEAQLVPDGVITDGDPEYRYGYVTPLRDEVDQKAGFIFGMKAMERFYVAFDLAGYQIGLAKTEWTESTF</sequence>
<dbReference type="InterPro" id="IPR033121">
    <property type="entry name" value="PEPTIDASE_A1"/>
</dbReference>
<accession>A0A9Q3BHF8</accession>
<proteinExistence type="inferred from homology"/>
<protein>
    <recommendedName>
        <fullName evidence="2">Peptidase A1 domain-containing protein</fullName>
    </recommendedName>
</protein>
<dbReference type="PANTHER" id="PTHR47966:SF74">
    <property type="entry name" value="AGR407CP"/>
    <property type="match status" value="1"/>
</dbReference>
<evidence type="ECO:0000256" key="1">
    <source>
        <dbReference type="ARBA" id="ARBA00007447"/>
    </source>
</evidence>
<keyword evidence="4" id="KW-1185">Reference proteome</keyword>
<dbReference type="OrthoDB" id="660550at2759"/>
<evidence type="ECO:0000313" key="3">
    <source>
        <dbReference type="EMBL" id="MBW0465826.1"/>
    </source>
</evidence>
<evidence type="ECO:0000259" key="2">
    <source>
        <dbReference type="PROSITE" id="PS51767"/>
    </source>
</evidence>
<dbReference type="AlphaFoldDB" id="A0A9Q3BHF8"/>
<organism evidence="3 4">
    <name type="scientific">Austropuccinia psidii MF-1</name>
    <dbReference type="NCBI Taxonomy" id="1389203"/>
    <lineage>
        <taxon>Eukaryota</taxon>
        <taxon>Fungi</taxon>
        <taxon>Dikarya</taxon>
        <taxon>Basidiomycota</taxon>
        <taxon>Pucciniomycotina</taxon>
        <taxon>Pucciniomycetes</taxon>
        <taxon>Pucciniales</taxon>
        <taxon>Sphaerophragmiaceae</taxon>
        <taxon>Austropuccinia</taxon>
    </lineage>
</organism>
<dbReference type="GO" id="GO:0006508">
    <property type="term" value="P:proteolysis"/>
    <property type="evidence" value="ECO:0007669"/>
    <property type="project" value="InterPro"/>
</dbReference>
<dbReference type="Gene3D" id="2.40.70.10">
    <property type="entry name" value="Acid Proteases"/>
    <property type="match status" value="2"/>
</dbReference>
<dbReference type="Proteomes" id="UP000765509">
    <property type="component" value="Unassembled WGS sequence"/>
</dbReference>
<dbReference type="InterPro" id="IPR021109">
    <property type="entry name" value="Peptidase_aspartic_dom_sf"/>
</dbReference>
<dbReference type="EMBL" id="AVOT02001138">
    <property type="protein sequence ID" value="MBW0465826.1"/>
    <property type="molecule type" value="Genomic_DNA"/>
</dbReference>
<dbReference type="PANTHER" id="PTHR47966">
    <property type="entry name" value="BETA-SITE APP-CLEAVING ENZYME, ISOFORM A-RELATED"/>
    <property type="match status" value="1"/>
</dbReference>
<gene>
    <name evidence="3" type="ORF">O181_005541</name>
</gene>
<dbReference type="GO" id="GO:0004190">
    <property type="term" value="F:aspartic-type endopeptidase activity"/>
    <property type="evidence" value="ECO:0007669"/>
    <property type="project" value="InterPro"/>
</dbReference>
<comment type="similarity">
    <text evidence="1">Belongs to the peptidase A1 family.</text>
</comment>